<dbReference type="STRING" id="63057.A0A2P5DLA5"/>
<feature type="repeat" description="PPR" evidence="3">
    <location>
        <begin position="38"/>
        <end position="72"/>
    </location>
</feature>
<evidence type="ECO:0000313" key="5">
    <source>
        <dbReference type="Proteomes" id="UP000237000"/>
    </source>
</evidence>
<dbReference type="PANTHER" id="PTHR47447">
    <property type="entry name" value="OS03G0856100 PROTEIN"/>
    <property type="match status" value="1"/>
</dbReference>
<dbReference type="OrthoDB" id="1194417at2759"/>
<reference evidence="5" key="1">
    <citation type="submission" date="2016-06" db="EMBL/GenBank/DDBJ databases">
        <title>Parallel loss of symbiosis genes in relatives of nitrogen-fixing non-legume Parasponia.</title>
        <authorList>
            <person name="Van Velzen R."/>
            <person name="Holmer R."/>
            <person name="Bu F."/>
            <person name="Rutten L."/>
            <person name="Van Zeijl A."/>
            <person name="Liu W."/>
            <person name="Santuari L."/>
            <person name="Cao Q."/>
            <person name="Sharma T."/>
            <person name="Shen D."/>
            <person name="Roswanjaya Y."/>
            <person name="Wardhani T."/>
            <person name="Kalhor M.S."/>
            <person name="Jansen J."/>
            <person name="Van den Hoogen J."/>
            <person name="Gungor B."/>
            <person name="Hartog M."/>
            <person name="Hontelez J."/>
            <person name="Verver J."/>
            <person name="Yang W.-C."/>
            <person name="Schijlen E."/>
            <person name="Repin R."/>
            <person name="Schilthuizen M."/>
            <person name="Schranz E."/>
            <person name="Heidstra R."/>
            <person name="Miyata K."/>
            <person name="Fedorova E."/>
            <person name="Kohlen W."/>
            <person name="Bisseling T."/>
            <person name="Smit S."/>
            <person name="Geurts R."/>
        </authorList>
    </citation>
    <scope>NUCLEOTIDE SEQUENCE [LARGE SCALE GENOMIC DNA]</scope>
    <source>
        <strain evidence="5">cv. RG33-2</strain>
    </source>
</reference>
<accession>A0A2P5DLA5</accession>
<organism evidence="4 5">
    <name type="scientific">Trema orientale</name>
    <name type="common">Charcoal tree</name>
    <name type="synonym">Celtis orientalis</name>
    <dbReference type="NCBI Taxonomy" id="63057"/>
    <lineage>
        <taxon>Eukaryota</taxon>
        <taxon>Viridiplantae</taxon>
        <taxon>Streptophyta</taxon>
        <taxon>Embryophyta</taxon>
        <taxon>Tracheophyta</taxon>
        <taxon>Spermatophyta</taxon>
        <taxon>Magnoliopsida</taxon>
        <taxon>eudicotyledons</taxon>
        <taxon>Gunneridae</taxon>
        <taxon>Pentapetalae</taxon>
        <taxon>rosids</taxon>
        <taxon>fabids</taxon>
        <taxon>Rosales</taxon>
        <taxon>Cannabaceae</taxon>
        <taxon>Trema</taxon>
    </lineage>
</organism>
<dbReference type="PROSITE" id="PS51375">
    <property type="entry name" value="PPR"/>
    <property type="match status" value="1"/>
</dbReference>
<dbReference type="InterPro" id="IPR011990">
    <property type="entry name" value="TPR-like_helical_dom_sf"/>
</dbReference>
<evidence type="ECO:0000256" key="3">
    <source>
        <dbReference type="PROSITE-ProRule" id="PRU00708"/>
    </source>
</evidence>
<dbReference type="Pfam" id="PF13812">
    <property type="entry name" value="PPR_3"/>
    <property type="match status" value="1"/>
</dbReference>
<name>A0A2P5DLA5_TREOI</name>
<dbReference type="PANTHER" id="PTHR47447:SF17">
    <property type="entry name" value="OS12G0638900 PROTEIN"/>
    <property type="match status" value="1"/>
</dbReference>
<protein>
    <submittedName>
        <fullName evidence="4">Pentatricopeptide repeat</fullName>
    </submittedName>
</protein>
<gene>
    <name evidence="4" type="ORF">TorRG33x02_248250</name>
</gene>
<evidence type="ECO:0000256" key="2">
    <source>
        <dbReference type="ARBA" id="ARBA00022737"/>
    </source>
</evidence>
<dbReference type="InterPro" id="IPR002885">
    <property type="entry name" value="PPR_rpt"/>
</dbReference>
<evidence type="ECO:0000256" key="1">
    <source>
        <dbReference type="ARBA" id="ARBA00007626"/>
    </source>
</evidence>
<dbReference type="AlphaFoldDB" id="A0A2P5DLA5"/>
<dbReference type="NCBIfam" id="TIGR00756">
    <property type="entry name" value="PPR"/>
    <property type="match status" value="1"/>
</dbReference>
<comment type="caution">
    <text evidence="4">The sequence shown here is derived from an EMBL/GenBank/DDBJ whole genome shotgun (WGS) entry which is preliminary data.</text>
</comment>
<sequence length="105" mass="11733">MGSHPCDSHLWMGKLDSFHPQEVADLLHSMKQGSVIVDFVTFKALLDAFIRSGKLDSALEILDIMEEPGTSLNIQIYNSVLIALVRKNQVSLALSIFFKLLEDET</sequence>
<dbReference type="Proteomes" id="UP000237000">
    <property type="component" value="Unassembled WGS sequence"/>
</dbReference>
<dbReference type="Gene3D" id="1.25.40.10">
    <property type="entry name" value="Tetratricopeptide repeat domain"/>
    <property type="match status" value="1"/>
</dbReference>
<comment type="similarity">
    <text evidence="1">Belongs to the PPR family. P subfamily.</text>
</comment>
<proteinExistence type="inferred from homology"/>
<evidence type="ECO:0000313" key="4">
    <source>
        <dbReference type="EMBL" id="PON74048.1"/>
    </source>
</evidence>
<keyword evidence="2" id="KW-0677">Repeat</keyword>
<dbReference type="InParanoid" id="A0A2P5DLA5"/>
<keyword evidence="5" id="KW-1185">Reference proteome</keyword>
<dbReference type="EMBL" id="JXTC01000263">
    <property type="protein sequence ID" value="PON74048.1"/>
    <property type="molecule type" value="Genomic_DNA"/>
</dbReference>